<protein>
    <recommendedName>
        <fullName evidence="8">Bcr/CflA family efflux transporter</fullName>
    </recommendedName>
</protein>
<dbReference type="Pfam" id="PF07690">
    <property type="entry name" value="MFS_1"/>
    <property type="match status" value="1"/>
</dbReference>
<keyword evidence="4" id="KW-1003">Cell membrane</keyword>
<evidence type="ECO:0000259" key="9">
    <source>
        <dbReference type="PROSITE" id="PS50850"/>
    </source>
</evidence>
<gene>
    <name evidence="10" type="ORF">GGR13_000413</name>
</gene>
<evidence type="ECO:0000256" key="1">
    <source>
        <dbReference type="ARBA" id="ARBA00004651"/>
    </source>
</evidence>
<dbReference type="InterPro" id="IPR020846">
    <property type="entry name" value="MFS_dom"/>
</dbReference>
<dbReference type="SUPFAM" id="SSF103473">
    <property type="entry name" value="MFS general substrate transporter"/>
    <property type="match status" value="1"/>
</dbReference>
<reference evidence="10 11" key="1">
    <citation type="submission" date="2020-08" db="EMBL/GenBank/DDBJ databases">
        <title>Genomic Encyclopedia of Type Strains, Phase IV (KMG-IV): sequencing the most valuable type-strain genomes for metagenomic binning, comparative biology and taxonomic classification.</title>
        <authorList>
            <person name="Goeker M."/>
        </authorList>
    </citation>
    <scope>NUCLEOTIDE SEQUENCE [LARGE SCALE GENOMIC DNA]</scope>
    <source>
        <strain evidence="10 11">DSM 4737</strain>
    </source>
</reference>
<dbReference type="Gene3D" id="1.20.1720.10">
    <property type="entry name" value="Multidrug resistance protein D"/>
    <property type="match status" value="1"/>
</dbReference>
<dbReference type="EMBL" id="JACHOR010000001">
    <property type="protein sequence ID" value="MBB5744841.1"/>
    <property type="molecule type" value="Genomic_DNA"/>
</dbReference>
<keyword evidence="3 8" id="KW-0813">Transport</keyword>
<comment type="subcellular location">
    <subcellularLocation>
        <location evidence="8">Cell inner membrane</location>
        <topology evidence="8">Multi-pass membrane protein</topology>
    </subcellularLocation>
    <subcellularLocation>
        <location evidence="1">Cell membrane</location>
        <topology evidence="1">Multi-pass membrane protein</topology>
    </subcellularLocation>
</comment>
<feature type="transmembrane region" description="Helical" evidence="8">
    <location>
        <begin position="108"/>
        <end position="127"/>
    </location>
</feature>
<accession>A0A7W9CG31</accession>
<feature type="transmembrane region" description="Helical" evidence="8">
    <location>
        <begin position="399"/>
        <end position="421"/>
    </location>
</feature>
<proteinExistence type="inferred from homology"/>
<evidence type="ECO:0000256" key="3">
    <source>
        <dbReference type="ARBA" id="ARBA00022448"/>
    </source>
</evidence>
<feature type="domain" description="Major facilitator superfamily (MFS) profile" evidence="9">
    <location>
        <begin position="41"/>
        <end position="424"/>
    </location>
</feature>
<dbReference type="AlphaFoldDB" id="A0A7W9CG31"/>
<dbReference type="GO" id="GO:1990961">
    <property type="term" value="P:xenobiotic detoxification by transmembrane export across the plasma membrane"/>
    <property type="evidence" value="ECO:0007669"/>
    <property type="project" value="InterPro"/>
</dbReference>
<keyword evidence="6 8" id="KW-1133">Transmembrane helix</keyword>
<dbReference type="PANTHER" id="PTHR23502">
    <property type="entry name" value="MAJOR FACILITATOR SUPERFAMILY"/>
    <property type="match status" value="1"/>
</dbReference>
<feature type="transmembrane region" description="Helical" evidence="8">
    <location>
        <begin position="166"/>
        <end position="188"/>
    </location>
</feature>
<sequence length="438" mass="46444">MLHRSIIWPSPVAAVIFSRHLTPMTVSSTRSIPKGPGFPEFVCLIAAMMALNALAIDAMLPALPAIGEALGVANENSRQWVITAYLLGFGGAQLIYGPLADRYGRKPILMVGLGLYIAFSAAAALAPTFETLIMARIGCGLGAAALRVLAVSIVRDRYSGRQMARVMSLSFLVFLGVPIVAPAVGQLVLTVAPWPWIFGVLGLAASAYLVWAFLRLPETLAEADRMPIRLGRIRAAFREVVTSRMAMGYTLAMTAITGALFAFINSSQQIFFDVFLAPERFTTVFAAIAGGIAVASLLNARLVERLGSRLISHAALLGFIVMGAIHAAVALSGHETIWTFAVLQGLTMFCFGLIAGNFGSMAMEPMGHIAGTASSVQGFIQTIFGSLAGFFIGQQFDGTVVPMTVGITTCGGLALLFVLLAERGRLFVARSRPQVVTA</sequence>
<evidence type="ECO:0000256" key="7">
    <source>
        <dbReference type="ARBA" id="ARBA00023136"/>
    </source>
</evidence>
<evidence type="ECO:0000313" key="10">
    <source>
        <dbReference type="EMBL" id="MBB5744841.1"/>
    </source>
</evidence>
<keyword evidence="11" id="KW-1185">Reference proteome</keyword>
<keyword evidence="5 8" id="KW-0812">Transmembrane</keyword>
<comment type="caution">
    <text evidence="10">The sequence shown here is derived from an EMBL/GenBank/DDBJ whole genome shotgun (WGS) entry which is preliminary data.</text>
</comment>
<feature type="transmembrane region" description="Helical" evidence="8">
    <location>
        <begin position="80"/>
        <end position="96"/>
    </location>
</feature>
<evidence type="ECO:0000313" key="11">
    <source>
        <dbReference type="Proteomes" id="UP000545037"/>
    </source>
</evidence>
<feature type="transmembrane region" description="Helical" evidence="8">
    <location>
        <begin position="133"/>
        <end position="154"/>
    </location>
</feature>
<feature type="transmembrane region" description="Helical" evidence="8">
    <location>
        <begin position="38"/>
        <end position="60"/>
    </location>
</feature>
<comment type="similarity">
    <text evidence="2 8">Belongs to the major facilitator superfamily. Bcr/CmlA family.</text>
</comment>
<dbReference type="PANTHER" id="PTHR23502:SF132">
    <property type="entry name" value="POLYAMINE TRANSPORTER 2-RELATED"/>
    <property type="match status" value="1"/>
</dbReference>
<dbReference type="CDD" id="cd17320">
    <property type="entry name" value="MFS_MdfA_MDR_like"/>
    <property type="match status" value="1"/>
</dbReference>
<evidence type="ECO:0000256" key="8">
    <source>
        <dbReference type="RuleBase" id="RU365088"/>
    </source>
</evidence>
<dbReference type="InterPro" id="IPR004812">
    <property type="entry name" value="Efflux_drug-R_Bcr/CmlA"/>
</dbReference>
<evidence type="ECO:0000256" key="2">
    <source>
        <dbReference type="ARBA" id="ARBA00006236"/>
    </source>
</evidence>
<organism evidence="10 11">
    <name type="scientific">Brevundimonas variabilis</name>
    <dbReference type="NCBI Taxonomy" id="74312"/>
    <lineage>
        <taxon>Bacteria</taxon>
        <taxon>Pseudomonadati</taxon>
        <taxon>Pseudomonadota</taxon>
        <taxon>Alphaproteobacteria</taxon>
        <taxon>Caulobacterales</taxon>
        <taxon>Caulobacteraceae</taxon>
        <taxon>Brevundimonas</taxon>
    </lineage>
</organism>
<dbReference type="Proteomes" id="UP000545037">
    <property type="component" value="Unassembled WGS sequence"/>
</dbReference>
<feature type="transmembrane region" description="Helical" evidence="8">
    <location>
        <begin position="370"/>
        <end position="393"/>
    </location>
</feature>
<dbReference type="NCBIfam" id="TIGR00710">
    <property type="entry name" value="efflux_Bcr_CflA"/>
    <property type="match status" value="1"/>
</dbReference>
<keyword evidence="7 8" id="KW-0472">Membrane</keyword>
<keyword evidence="8" id="KW-0997">Cell inner membrane</keyword>
<dbReference type="InterPro" id="IPR036259">
    <property type="entry name" value="MFS_trans_sf"/>
</dbReference>
<feature type="transmembrane region" description="Helical" evidence="8">
    <location>
        <begin position="310"/>
        <end position="331"/>
    </location>
</feature>
<evidence type="ECO:0000256" key="5">
    <source>
        <dbReference type="ARBA" id="ARBA00022692"/>
    </source>
</evidence>
<feature type="transmembrane region" description="Helical" evidence="8">
    <location>
        <begin position="337"/>
        <end position="358"/>
    </location>
</feature>
<name>A0A7W9CG31_9CAUL</name>
<evidence type="ECO:0000256" key="4">
    <source>
        <dbReference type="ARBA" id="ARBA00022475"/>
    </source>
</evidence>
<dbReference type="GO" id="GO:0005886">
    <property type="term" value="C:plasma membrane"/>
    <property type="evidence" value="ECO:0007669"/>
    <property type="project" value="UniProtKB-SubCell"/>
</dbReference>
<dbReference type="PROSITE" id="PS50850">
    <property type="entry name" value="MFS"/>
    <property type="match status" value="1"/>
</dbReference>
<feature type="transmembrane region" description="Helical" evidence="8">
    <location>
        <begin position="194"/>
        <end position="214"/>
    </location>
</feature>
<evidence type="ECO:0000256" key="6">
    <source>
        <dbReference type="ARBA" id="ARBA00022989"/>
    </source>
</evidence>
<feature type="transmembrane region" description="Helical" evidence="8">
    <location>
        <begin position="284"/>
        <end position="303"/>
    </location>
</feature>
<dbReference type="GO" id="GO:0042910">
    <property type="term" value="F:xenobiotic transmembrane transporter activity"/>
    <property type="evidence" value="ECO:0007669"/>
    <property type="project" value="InterPro"/>
</dbReference>
<dbReference type="InterPro" id="IPR011701">
    <property type="entry name" value="MFS"/>
</dbReference>
<feature type="transmembrane region" description="Helical" evidence="8">
    <location>
        <begin position="235"/>
        <end position="264"/>
    </location>
</feature>